<dbReference type="Pfam" id="PF03777">
    <property type="entry name" value="ChpA-C"/>
    <property type="match status" value="1"/>
</dbReference>
<keyword evidence="4 10" id="KW-0732">Signal</keyword>
<evidence type="ECO:0000313" key="12">
    <source>
        <dbReference type="EMBL" id="MCT2588740.1"/>
    </source>
</evidence>
<evidence type="ECO:0000313" key="13">
    <source>
        <dbReference type="Proteomes" id="UP001156389"/>
    </source>
</evidence>
<feature type="transmembrane region" description="Helical" evidence="9">
    <location>
        <begin position="146"/>
        <end position="164"/>
    </location>
</feature>
<feature type="signal peptide" evidence="10">
    <location>
        <begin position="1"/>
        <end position="28"/>
    </location>
</feature>
<dbReference type="Proteomes" id="UP001156389">
    <property type="component" value="Unassembled WGS sequence"/>
</dbReference>
<gene>
    <name evidence="12" type="ORF">LHJ74_02070</name>
</gene>
<feature type="compositionally biased region" description="Gly residues" evidence="8">
    <location>
        <begin position="140"/>
        <end position="149"/>
    </location>
</feature>
<feature type="domain" description="Chaplin" evidence="11">
    <location>
        <begin position="39"/>
        <end position="79"/>
    </location>
</feature>
<keyword evidence="3" id="KW-0964">Secreted</keyword>
<keyword evidence="6 7" id="KW-0034">Amyloid</keyword>
<comment type="subcellular location">
    <subcellularLocation>
        <location evidence="1">Secreted</location>
        <location evidence="1">Cell wall</location>
    </subcellularLocation>
</comment>
<evidence type="ECO:0000256" key="10">
    <source>
        <dbReference type="SAM" id="SignalP"/>
    </source>
</evidence>
<feature type="region of interest" description="Disordered" evidence="8">
    <location>
        <begin position="74"/>
        <end position="149"/>
    </location>
</feature>
<proteinExistence type="predicted"/>
<dbReference type="InterPro" id="IPR005528">
    <property type="entry name" value="ChpA-H"/>
</dbReference>
<dbReference type="RefSeq" id="WP_260215661.1">
    <property type="nucleotide sequence ID" value="NZ_JAJAGO010000001.1"/>
</dbReference>
<dbReference type="PROSITE" id="PS51884">
    <property type="entry name" value="CHAPLIN"/>
    <property type="match status" value="1"/>
</dbReference>
<evidence type="ECO:0000256" key="3">
    <source>
        <dbReference type="ARBA" id="ARBA00022525"/>
    </source>
</evidence>
<evidence type="ECO:0000256" key="8">
    <source>
        <dbReference type="SAM" id="MobiDB-lite"/>
    </source>
</evidence>
<sequence length="172" mass="17493">MRQVTKKGLITVAAAGGVLALSGGSAFADSTAEGGSAKSPGVLSGNTAQVPVHVPVNVCGNTVDVVGALNPTFGNKCANVSSAPKAEKPKADEPKAEKPEPKPEEPKAEKPEEPKQVDTPPQPKPQTLAEPQVETELAETGGGKDLGIGLSLGAGLLIGGTVLYRRSRVARR</sequence>
<dbReference type="EMBL" id="JAJAGO010000001">
    <property type="protein sequence ID" value="MCT2588740.1"/>
    <property type="molecule type" value="Genomic_DNA"/>
</dbReference>
<evidence type="ECO:0000256" key="9">
    <source>
        <dbReference type="SAM" id="Phobius"/>
    </source>
</evidence>
<protein>
    <submittedName>
        <fullName evidence="12">Chaplin</fullName>
    </submittedName>
</protein>
<evidence type="ECO:0000256" key="2">
    <source>
        <dbReference type="ARBA" id="ARBA00022512"/>
    </source>
</evidence>
<evidence type="ECO:0000256" key="5">
    <source>
        <dbReference type="ARBA" id="ARBA00022889"/>
    </source>
</evidence>
<keyword evidence="9" id="KW-0812">Transmembrane</keyword>
<keyword evidence="9" id="KW-0472">Membrane</keyword>
<evidence type="ECO:0000256" key="1">
    <source>
        <dbReference type="ARBA" id="ARBA00004191"/>
    </source>
</evidence>
<comment type="caution">
    <text evidence="12">The sequence shown here is derived from an EMBL/GenBank/DDBJ whole genome shotgun (WGS) entry which is preliminary data.</text>
</comment>
<keyword evidence="5" id="KW-0130">Cell adhesion</keyword>
<accession>A0ABT2JLJ2</accession>
<evidence type="ECO:0000256" key="7">
    <source>
        <dbReference type="PROSITE-ProRule" id="PRU01232"/>
    </source>
</evidence>
<name>A0ABT2JLJ2_9ACTN</name>
<evidence type="ECO:0000256" key="4">
    <source>
        <dbReference type="ARBA" id="ARBA00022729"/>
    </source>
</evidence>
<evidence type="ECO:0000256" key="6">
    <source>
        <dbReference type="ARBA" id="ARBA00023087"/>
    </source>
</evidence>
<keyword evidence="9" id="KW-1133">Transmembrane helix</keyword>
<reference evidence="12 13" key="1">
    <citation type="submission" date="2021-10" db="EMBL/GenBank/DDBJ databases">
        <title>Streptomyces gossypii sp. nov., isolated from soil collected from cotton field.</title>
        <authorList>
            <person name="Ge X."/>
            <person name="Chen X."/>
            <person name="Liu W."/>
        </authorList>
    </citation>
    <scope>NUCLEOTIDE SEQUENCE [LARGE SCALE GENOMIC DNA]</scope>
    <source>
        <strain evidence="12 13">N2-109</strain>
    </source>
</reference>
<keyword evidence="13" id="KW-1185">Reference proteome</keyword>
<evidence type="ECO:0000259" key="11">
    <source>
        <dbReference type="PROSITE" id="PS51884"/>
    </source>
</evidence>
<organism evidence="12 13">
    <name type="scientific">Streptomyces gossypii</name>
    <dbReference type="NCBI Taxonomy" id="2883101"/>
    <lineage>
        <taxon>Bacteria</taxon>
        <taxon>Bacillati</taxon>
        <taxon>Actinomycetota</taxon>
        <taxon>Actinomycetes</taxon>
        <taxon>Kitasatosporales</taxon>
        <taxon>Streptomycetaceae</taxon>
        <taxon>Streptomyces</taxon>
    </lineage>
</organism>
<keyword evidence="2" id="KW-0134">Cell wall</keyword>
<feature type="compositionally biased region" description="Basic and acidic residues" evidence="8">
    <location>
        <begin position="85"/>
        <end position="116"/>
    </location>
</feature>
<feature type="chain" id="PRO_5046624986" evidence="10">
    <location>
        <begin position="29"/>
        <end position="172"/>
    </location>
</feature>